<dbReference type="GO" id="GO:0003700">
    <property type="term" value="F:DNA-binding transcription factor activity"/>
    <property type="evidence" value="ECO:0007669"/>
    <property type="project" value="InterPro"/>
</dbReference>
<reference evidence="2" key="2">
    <citation type="journal article" date="2021" name="Syst. Appl. Microbiol.">
        <title>Roseomonas hellenica sp. nov., isolated from roots of wild-growing Alkanna tinctoria.</title>
        <authorList>
            <person name="Rat A."/>
            <person name="Naranjo H.D."/>
            <person name="Lebbe L."/>
            <person name="Cnockaert M."/>
            <person name="Krigas N."/>
            <person name="Grigoriadou K."/>
            <person name="Maloupa E."/>
            <person name="Willems A."/>
        </authorList>
    </citation>
    <scope>NUCLEOTIDE SEQUENCE</scope>
    <source>
        <strain evidence="2">LMG 31228</strain>
    </source>
</reference>
<organism evidence="2 3">
    <name type="scientific">Neoroseomonas eburnea</name>
    <dbReference type="NCBI Taxonomy" id="1346889"/>
    <lineage>
        <taxon>Bacteria</taxon>
        <taxon>Pseudomonadati</taxon>
        <taxon>Pseudomonadota</taxon>
        <taxon>Alphaproteobacteria</taxon>
        <taxon>Acetobacterales</taxon>
        <taxon>Acetobacteraceae</taxon>
        <taxon>Neoroseomonas</taxon>
    </lineage>
</organism>
<dbReference type="AlphaFoldDB" id="A0A9X9XE93"/>
<evidence type="ECO:0000313" key="3">
    <source>
        <dbReference type="Proteomes" id="UP001138709"/>
    </source>
</evidence>
<dbReference type="Proteomes" id="UP001138709">
    <property type="component" value="Unassembled WGS sequence"/>
</dbReference>
<keyword evidence="3" id="KW-1185">Reference proteome</keyword>
<evidence type="ECO:0000313" key="2">
    <source>
        <dbReference type="EMBL" id="MBR0682029.1"/>
    </source>
</evidence>
<dbReference type="GO" id="GO:0043565">
    <property type="term" value="F:sequence-specific DNA binding"/>
    <property type="evidence" value="ECO:0007669"/>
    <property type="project" value="InterPro"/>
</dbReference>
<sequence>MACRRSAISACGGSTWRARRCARPPGPRQVKAAALSFSFWHLGRFSRDYRRLFGELPSATVARAHGGFAAAD</sequence>
<dbReference type="PROSITE" id="PS01124">
    <property type="entry name" value="HTH_ARAC_FAMILY_2"/>
    <property type="match status" value="1"/>
</dbReference>
<dbReference type="EMBL" id="JAAEDL010000015">
    <property type="protein sequence ID" value="MBR0682029.1"/>
    <property type="molecule type" value="Genomic_DNA"/>
</dbReference>
<proteinExistence type="predicted"/>
<protein>
    <submittedName>
        <fullName evidence="2">Helix-turn-helix domain-containing protein</fullName>
    </submittedName>
</protein>
<name>A0A9X9XE93_9PROT</name>
<accession>A0A9X9XE93</accession>
<comment type="caution">
    <text evidence="2">The sequence shown here is derived from an EMBL/GenBank/DDBJ whole genome shotgun (WGS) entry which is preliminary data.</text>
</comment>
<gene>
    <name evidence="2" type="ORF">GXW74_16155</name>
</gene>
<reference evidence="2" key="1">
    <citation type="submission" date="2020-01" db="EMBL/GenBank/DDBJ databases">
        <authorList>
            <person name="Rat A."/>
        </authorList>
    </citation>
    <scope>NUCLEOTIDE SEQUENCE</scope>
    <source>
        <strain evidence="2">LMG 31228</strain>
    </source>
</reference>
<evidence type="ECO:0000259" key="1">
    <source>
        <dbReference type="PROSITE" id="PS01124"/>
    </source>
</evidence>
<feature type="domain" description="HTH araC/xylS-type" evidence="1">
    <location>
        <begin position="17"/>
        <end position="63"/>
    </location>
</feature>
<dbReference type="InterPro" id="IPR018060">
    <property type="entry name" value="HTH_AraC"/>
</dbReference>